<dbReference type="PaxDb" id="3218-PP1S18_152V6.1"/>
<dbReference type="HOGENOM" id="CLU_1689659_0_0_1"/>
<organism evidence="1">
    <name type="scientific">Physcomitrium patens</name>
    <name type="common">Spreading-leaved earth moss</name>
    <name type="synonym">Physcomitrella patens</name>
    <dbReference type="NCBI Taxonomy" id="3218"/>
    <lineage>
        <taxon>Eukaryota</taxon>
        <taxon>Viridiplantae</taxon>
        <taxon>Streptophyta</taxon>
        <taxon>Embryophyta</taxon>
        <taxon>Bryophyta</taxon>
        <taxon>Bryophytina</taxon>
        <taxon>Bryopsida</taxon>
        <taxon>Funariidae</taxon>
        <taxon>Funariales</taxon>
        <taxon>Funariaceae</taxon>
        <taxon>Physcomitrium</taxon>
    </lineage>
</organism>
<dbReference type="InParanoid" id="A9RN64"/>
<dbReference type="EnsemblPlants" id="Pp3c24_3330V3.1">
    <property type="protein sequence ID" value="Pp3c24_3330V3.1"/>
    <property type="gene ID" value="Pp3c24_3330"/>
</dbReference>
<dbReference type="Gramene" id="Pp3c24_3330V3.1">
    <property type="protein sequence ID" value="Pp3c24_3330V3.1"/>
    <property type="gene ID" value="Pp3c24_3330"/>
</dbReference>
<reference evidence="2" key="3">
    <citation type="submission" date="2020-12" db="UniProtKB">
        <authorList>
            <consortium name="EnsemblPlants"/>
        </authorList>
    </citation>
    <scope>IDENTIFICATION</scope>
</reference>
<evidence type="ECO:0000313" key="3">
    <source>
        <dbReference type="Proteomes" id="UP000006727"/>
    </source>
</evidence>
<evidence type="ECO:0000313" key="1">
    <source>
        <dbReference type="EMBL" id="PNR27970.1"/>
    </source>
</evidence>
<dbReference type="AlphaFoldDB" id="A9RN64"/>
<name>A9RN64_PHYPA</name>
<accession>A9RN64</accession>
<reference evidence="1 3" key="2">
    <citation type="journal article" date="2018" name="Plant J.">
        <title>The Physcomitrella patens chromosome-scale assembly reveals moss genome structure and evolution.</title>
        <authorList>
            <person name="Lang D."/>
            <person name="Ullrich K.K."/>
            <person name="Murat F."/>
            <person name="Fuchs J."/>
            <person name="Jenkins J."/>
            <person name="Haas F.B."/>
            <person name="Piednoel M."/>
            <person name="Gundlach H."/>
            <person name="Van Bel M."/>
            <person name="Meyberg R."/>
            <person name="Vives C."/>
            <person name="Morata J."/>
            <person name="Symeonidi A."/>
            <person name="Hiss M."/>
            <person name="Muchero W."/>
            <person name="Kamisugi Y."/>
            <person name="Saleh O."/>
            <person name="Blanc G."/>
            <person name="Decker E.L."/>
            <person name="van Gessel N."/>
            <person name="Grimwood J."/>
            <person name="Hayes R.D."/>
            <person name="Graham S.W."/>
            <person name="Gunter L.E."/>
            <person name="McDaniel S.F."/>
            <person name="Hoernstein S.N.W."/>
            <person name="Larsson A."/>
            <person name="Li F.W."/>
            <person name="Perroud P.F."/>
            <person name="Phillips J."/>
            <person name="Ranjan P."/>
            <person name="Rokshar D.S."/>
            <person name="Rothfels C.J."/>
            <person name="Schneider L."/>
            <person name="Shu S."/>
            <person name="Stevenson D.W."/>
            <person name="Thummler F."/>
            <person name="Tillich M."/>
            <person name="Villarreal Aguilar J.C."/>
            <person name="Widiez T."/>
            <person name="Wong G.K."/>
            <person name="Wymore A."/>
            <person name="Zhang Y."/>
            <person name="Zimmer A.D."/>
            <person name="Quatrano R.S."/>
            <person name="Mayer K.F.X."/>
            <person name="Goodstein D."/>
            <person name="Casacuberta J.M."/>
            <person name="Vandepoele K."/>
            <person name="Reski R."/>
            <person name="Cuming A.C."/>
            <person name="Tuskan G.A."/>
            <person name="Maumus F."/>
            <person name="Salse J."/>
            <person name="Schmutz J."/>
            <person name="Rensing S.A."/>
        </authorList>
    </citation>
    <scope>NUCLEOTIDE SEQUENCE [LARGE SCALE GENOMIC DNA]</scope>
    <source>
        <strain evidence="2 3">cv. Gransden 2004</strain>
    </source>
</reference>
<gene>
    <name evidence="1" type="ORF">PHYPA_028562</name>
</gene>
<reference evidence="1 3" key="1">
    <citation type="journal article" date="2008" name="Science">
        <title>The Physcomitrella genome reveals evolutionary insights into the conquest of land by plants.</title>
        <authorList>
            <person name="Rensing S."/>
            <person name="Lang D."/>
            <person name="Zimmer A."/>
            <person name="Terry A."/>
            <person name="Salamov A."/>
            <person name="Shapiro H."/>
            <person name="Nishiyama T."/>
            <person name="Perroud P.-F."/>
            <person name="Lindquist E."/>
            <person name="Kamisugi Y."/>
            <person name="Tanahashi T."/>
            <person name="Sakakibara K."/>
            <person name="Fujita T."/>
            <person name="Oishi K."/>
            <person name="Shin-I T."/>
            <person name="Kuroki Y."/>
            <person name="Toyoda A."/>
            <person name="Suzuki Y."/>
            <person name="Hashimoto A."/>
            <person name="Yamaguchi K."/>
            <person name="Sugano A."/>
            <person name="Kohara Y."/>
            <person name="Fujiyama A."/>
            <person name="Anterola A."/>
            <person name="Aoki S."/>
            <person name="Ashton N."/>
            <person name="Barbazuk W.B."/>
            <person name="Barker E."/>
            <person name="Bennetzen J."/>
            <person name="Bezanilla M."/>
            <person name="Blankenship R."/>
            <person name="Cho S.H."/>
            <person name="Dutcher S."/>
            <person name="Estelle M."/>
            <person name="Fawcett J.A."/>
            <person name="Gundlach H."/>
            <person name="Hanada K."/>
            <person name="Heyl A."/>
            <person name="Hicks K.A."/>
            <person name="Hugh J."/>
            <person name="Lohr M."/>
            <person name="Mayer K."/>
            <person name="Melkozernov A."/>
            <person name="Murata T."/>
            <person name="Nelson D."/>
            <person name="Pils B."/>
            <person name="Prigge M."/>
            <person name="Reiss B."/>
            <person name="Renner T."/>
            <person name="Rombauts S."/>
            <person name="Rushton P."/>
            <person name="Sanderfoot A."/>
            <person name="Schween G."/>
            <person name="Shiu S.-H."/>
            <person name="Stueber K."/>
            <person name="Theodoulou F.L."/>
            <person name="Tu H."/>
            <person name="Van de Peer Y."/>
            <person name="Verrier P.J."/>
            <person name="Waters E."/>
            <person name="Wood A."/>
            <person name="Yang L."/>
            <person name="Cove D."/>
            <person name="Cuming A."/>
            <person name="Hasebe M."/>
            <person name="Lucas S."/>
            <person name="Mishler D.B."/>
            <person name="Reski R."/>
            <person name="Grigoriev I."/>
            <person name="Quatrano R.S."/>
            <person name="Boore J.L."/>
        </authorList>
    </citation>
    <scope>NUCLEOTIDE SEQUENCE [LARGE SCALE GENOMIC DNA]</scope>
    <source>
        <strain evidence="2 3">cv. Gransden 2004</strain>
    </source>
</reference>
<keyword evidence="3" id="KW-1185">Reference proteome</keyword>
<proteinExistence type="predicted"/>
<dbReference type="Proteomes" id="UP000006727">
    <property type="component" value="Chromosome 24"/>
</dbReference>
<protein>
    <submittedName>
        <fullName evidence="1 2">Uncharacterized protein</fullName>
    </submittedName>
</protein>
<sequence>MILSAFPLPPQSKRFSNYFSTGDELTSKYPPAEVVSDRLQSKNHSIDRHQITPLTLSYNAPASRWRITHEDQRIDSSFSDREAQEAGYETEMNLQGIPLSRASEEVVWRAARAMFLAAFHAYRSSELRCASLVQLLWTSNEGEGDGENDDDDEEML</sequence>
<dbReference type="EMBL" id="ABEU02000024">
    <property type="protein sequence ID" value="PNR27970.1"/>
    <property type="molecule type" value="Genomic_DNA"/>
</dbReference>
<evidence type="ECO:0000313" key="2">
    <source>
        <dbReference type="EnsemblPlants" id="Pp3c24_3330V3.1"/>
    </source>
</evidence>